<proteinExistence type="inferred from homology"/>
<dbReference type="SMART" id="SM00822">
    <property type="entry name" value="PKS_KR"/>
    <property type="match status" value="1"/>
</dbReference>
<comment type="caution">
    <text evidence="4">The sequence shown here is derived from an EMBL/GenBank/DDBJ whole genome shotgun (WGS) entry which is preliminary data.</text>
</comment>
<name>A0A3S3N7F9_9MAGN</name>
<dbReference type="OrthoDB" id="1669814at2759"/>
<evidence type="ECO:0000256" key="1">
    <source>
        <dbReference type="ARBA" id="ARBA00006484"/>
    </source>
</evidence>
<gene>
    <name evidence="4" type="ORF">CKAN_01088900</name>
</gene>
<dbReference type="PROSITE" id="PS00061">
    <property type="entry name" value="ADH_SHORT"/>
    <property type="match status" value="3"/>
</dbReference>
<feature type="domain" description="Ketoreductase" evidence="3">
    <location>
        <begin position="19"/>
        <end position="209"/>
    </location>
</feature>
<evidence type="ECO:0000259" key="3">
    <source>
        <dbReference type="SMART" id="SM00822"/>
    </source>
</evidence>
<evidence type="ECO:0000313" key="5">
    <source>
        <dbReference type="Proteomes" id="UP000283530"/>
    </source>
</evidence>
<dbReference type="PANTHER" id="PTHR48107">
    <property type="entry name" value="NADPH-DEPENDENT ALDEHYDE REDUCTASE-LIKE PROTEIN, CHLOROPLASTIC-RELATED"/>
    <property type="match status" value="1"/>
</dbReference>
<dbReference type="PRINTS" id="PR00081">
    <property type="entry name" value="GDHRDH"/>
</dbReference>
<dbReference type="SUPFAM" id="SSF51735">
    <property type="entry name" value="NAD(P)-binding Rossmann-fold domains"/>
    <property type="match status" value="4"/>
</dbReference>
<dbReference type="InterPro" id="IPR002347">
    <property type="entry name" value="SDR_fam"/>
</dbReference>
<keyword evidence="2" id="KW-0560">Oxidoreductase</keyword>
<dbReference type="Proteomes" id="UP000283530">
    <property type="component" value="Unassembled WGS sequence"/>
</dbReference>
<evidence type="ECO:0000256" key="2">
    <source>
        <dbReference type="ARBA" id="ARBA00023002"/>
    </source>
</evidence>
<evidence type="ECO:0000313" key="4">
    <source>
        <dbReference type="EMBL" id="RWR82177.1"/>
    </source>
</evidence>
<sequence>MAETGVGSGSSTAYPLQGRVAIVTGASRGIGRTVALHLASLGANLVLNYATSSAQADLLAAEISSSPSPSRAVAFQANVSVAAQVKSLFDQAESAFSAQPHILVNCAGVLDPKYPTIAATAEEDWDNTFAINVKGAFLCSKEAANRLVRGGGGRIICFTSSQVAALRPGYAAYTASKAAVEAMAKILAKELKGTQITANCVAPGPIATDMFFAGKTEEDVKRVGDICPLGRLGQTEDVAPLVGFLATDAAEWINGQGRVAIVTGASRGIGRTVALHLASLGANLVLNYATSSAQADLLADEINSSPSPSRAVPFQANVSVAAQVKSLFDQAESAFSAQPHILVNCAGVLDPKYPTIAATAEEDWDNIFAVNVKGAFLCSKEAANRLMRGGGGRIICFTSSLVGALRPGYAAYTASKAAVEAMTKILAKELKGTQITANCVAPGRSPPTYGGCGPLVGFLATDAAEWINGQVIRINVGSGSGSSTAYPLQGRVAIVTGASRGIGRTVALHLASLGANLVLNYATSSAQADLLAAEISSSPSPSRAVAFQANVSVAAQVKSLFDHAESAFSAQPHILVNCAGVLDPKYPTIAATAEEDWDNIFAVNVKGAFLCSKEAANRLMRGGGGRIICFTTSLVGALRPGYAAYTASKAAVEAMTKILAKELKGTQITANCVAPGPIATDMFFAGKTEEDVKRVVDICPLGRLGQTEDVAPLVGFLATDAAEWINGQGRVAIVTGASRGIGRTVPLHLASLGANLVLNYATSSAQAELLSNEINSSPSPSRAVVFQANVSVAAQAESAFSAQPHILVNCAGFLDPKYPTHAATSEEDWDNTFAINVKGAFLCSKEAANRLVRDGGGRIICFTSSLVGVLFPGYAAYTASKAAVEAMTKTLAKELKGTQIMANCVAPGPIATDMFFAGKTEEAVKRAVDICPLGRLGQTEDVAPLVGFLATDAAEWINGQVIRINGGFV</sequence>
<dbReference type="Pfam" id="PF00106">
    <property type="entry name" value="adh_short"/>
    <property type="match status" value="1"/>
</dbReference>
<comment type="similarity">
    <text evidence="1">Belongs to the short-chain dehydrogenases/reductases (SDR) family.</text>
</comment>
<dbReference type="PANTHER" id="PTHR48107:SF7">
    <property type="entry name" value="RE15974P"/>
    <property type="match status" value="1"/>
</dbReference>
<dbReference type="InterPro" id="IPR020904">
    <property type="entry name" value="Sc_DH/Rdtase_CS"/>
</dbReference>
<dbReference type="Gene3D" id="3.40.50.720">
    <property type="entry name" value="NAD(P)-binding Rossmann-like Domain"/>
    <property type="match status" value="4"/>
</dbReference>
<dbReference type="Pfam" id="PF13561">
    <property type="entry name" value="adh_short_C2"/>
    <property type="match status" value="3"/>
</dbReference>
<dbReference type="InterPro" id="IPR057326">
    <property type="entry name" value="KR_dom"/>
</dbReference>
<dbReference type="GO" id="GO:0016614">
    <property type="term" value="F:oxidoreductase activity, acting on CH-OH group of donors"/>
    <property type="evidence" value="ECO:0007669"/>
    <property type="project" value="UniProtKB-ARBA"/>
</dbReference>
<dbReference type="InterPro" id="IPR036291">
    <property type="entry name" value="NAD(P)-bd_dom_sf"/>
</dbReference>
<keyword evidence="5" id="KW-1185">Reference proteome</keyword>
<dbReference type="STRING" id="337451.A0A3S3N7F9"/>
<dbReference type="PRINTS" id="PR00080">
    <property type="entry name" value="SDRFAMILY"/>
</dbReference>
<dbReference type="AlphaFoldDB" id="A0A3S3N7F9"/>
<organism evidence="4 5">
    <name type="scientific">Cinnamomum micranthum f. kanehirae</name>
    <dbReference type="NCBI Taxonomy" id="337451"/>
    <lineage>
        <taxon>Eukaryota</taxon>
        <taxon>Viridiplantae</taxon>
        <taxon>Streptophyta</taxon>
        <taxon>Embryophyta</taxon>
        <taxon>Tracheophyta</taxon>
        <taxon>Spermatophyta</taxon>
        <taxon>Magnoliopsida</taxon>
        <taxon>Magnoliidae</taxon>
        <taxon>Laurales</taxon>
        <taxon>Lauraceae</taxon>
        <taxon>Cinnamomum</taxon>
    </lineage>
</organism>
<reference evidence="4 5" key="1">
    <citation type="journal article" date="2019" name="Nat. Plants">
        <title>Stout camphor tree genome fills gaps in understanding of flowering plant genome evolution.</title>
        <authorList>
            <person name="Chaw S.M."/>
            <person name="Liu Y.C."/>
            <person name="Wu Y.W."/>
            <person name="Wang H.Y."/>
            <person name="Lin C.I."/>
            <person name="Wu C.S."/>
            <person name="Ke H.M."/>
            <person name="Chang L.Y."/>
            <person name="Hsu C.Y."/>
            <person name="Yang H.T."/>
            <person name="Sudianto E."/>
            <person name="Hsu M.H."/>
            <person name="Wu K.P."/>
            <person name="Wang L.N."/>
            <person name="Leebens-Mack J.H."/>
            <person name="Tsai I.J."/>
        </authorList>
    </citation>
    <scope>NUCLEOTIDE SEQUENCE [LARGE SCALE GENOMIC DNA]</scope>
    <source>
        <strain evidence="5">cv. Chaw 1501</strain>
        <tissue evidence="4">Young leaves</tissue>
    </source>
</reference>
<dbReference type="EMBL" id="QPKB01000004">
    <property type="protein sequence ID" value="RWR82177.1"/>
    <property type="molecule type" value="Genomic_DNA"/>
</dbReference>
<protein>
    <submittedName>
        <fullName evidence="4">Short-chain type dehydrogenase/reductase</fullName>
    </submittedName>
</protein>
<accession>A0A3S3N7F9</accession>
<dbReference type="FunFam" id="3.40.50.720:FF:000084">
    <property type="entry name" value="Short-chain dehydrogenase reductase"/>
    <property type="match status" value="4"/>
</dbReference>